<dbReference type="InterPro" id="IPR050697">
    <property type="entry name" value="Adenylyl/Guanylyl_Cyclase_3/4"/>
</dbReference>
<reference evidence="2" key="1">
    <citation type="journal article" date="2015" name="PeerJ">
        <title>First genomic representation of candidate bacterial phylum KSB3 points to enhanced environmental sensing as a trigger of wastewater bulking.</title>
        <authorList>
            <person name="Sekiguchi Y."/>
            <person name="Ohashi A."/>
            <person name="Parks D.H."/>
            <person name="Yamauchi T."/>
            <person name="Tyson G.W."/>
            <person name="Hugenholtz P."/>
        </authorList>
    </citation>
    <scope>NUCLEOTIDE SEQUENCE [LARGE SCALE GENOMIC DNA]</scope>
</reference>
<dbReference type="AlphaFoldDB" id="A0A081BY96"/>
<dbReference type="GO" id="GO:0035556">
    <property type="term" value="P:intracellular signal transduction"/>
    <property type="evidence" value="ECO:0007669"/>
    <property type="project" value="InterPro"/>
</dbReference>
<dbReference type="GO" id="GO:0004016">
    <property type="term" value="F:adenylate cyclase activity"/>
    <property type="evidence" value="ECO:0007669"/>
    <property type="project" value="UniProtKB-ARBA"/>
</dbReference>
<dbReference type="HOGENOM" id="CLU_395194_0_0_0"/>
<dbReference type="eggNOG" id="COG2114">
    <property type="taxonomic scope" value="Bacteria"/>
</dbReference>
<dbReference type="STRING" id="1499967.U27_04266"/>
<name>A0A081BY96_VECG1</name>
<dbReference type="PANTHER" id="PTHR43081">
    <property type="entry name" value="ADENYLATE CYCLASE, TERMINAL-DIFFERENTIATION SPECIFIC-RELATED"/>
    <property type="match status" value="1"/>
</dbReference>
<evidence type="ECO:0000313" key="2">
    <source>
        <dbReference type="EMBL" id="GAK57301.1"/>
    </source>
</evidence>
<protein>
    <submittedName>
        <fullName evidence="2">Adenylate/guanylate cyclase with Chase sensor</fullName>
    </submittedName>
</protein>
<dbReference type="GO" id="GO:0006171">
    <property type="term" value="P:cAMP biosynthetic process"/>
    <property type="evidence" value="ECO:0007669"/>
    <property type="project" value="TreeGrafter"/>
</dbReference>
<dbReference type="PANTHER" id="PTHR43081:SF1">
    <property type="entry name" value="ADENYLATE CYCLASE, TERMINAL-DIFFERENTIATION SPECIFIC"/>
    <property type="match status" value="1"/>
</dbReference>
<proteinExistence type="predicted"/>
<dbReference type="InterPro" id="IPR001054">
    <property type="entry name" value="A/G_cyclase"/>
</dbReference>
<feature type="domain" description="Guanylate cyclase" evidence="1">
    <location>
        <begin position="419"/>
        <end position="548"/>
    </location>
</feature>
<dbReference type="SUPFAM" id="SSF55073">
    <property type="entry name" value="Nucleotide cyclase"/>
    <property type="match status" value="1"/>
</dbReference>
<organism evidence="2">
    <name type="scientific">Vecturithrix granuli</name>
    <dbReference type="NCBI Taxonomy" id="1499967"/>
    <lineage>
        <taxon>Bacteria</taxon>
        <taxon>Candidatus Moduliflexota</taxon>
        <taxon>Candidatus Vecturitrichia</taxon>
        <taxon>Candidatus Vecturitrichales</taxon>
        <taxon>Candidatus Vecturitrichaceae</taxon>
        <taxon>Candidatus Vecturithrix</taxon>
    </lineage>
</organism>
<dbReference type="PROSITE" id="PS50125">
    <property type="entry name" value="GUANYLATE_CYCLASE_2"/>
    <property type="match status" value="1"/>
</dbReference>
<dbReference type="CDD" id="cd07302">
    <property type="entry name" value="CHD"/>
    <property type="match status" value="1"/>
</dbReference>
<dbReference type="Gene3D" id="3.30.70.1230">
    <property type="entry name" value="Nucleotide cyclase"/>
    <property type="match status" value="1"/>
</dbReference>
<sequence length="705" mass="80293">MHKFSQFDLHLNIRRLPLTYSLGDLTAIREIFTPENGDSGRTQLPNLPPISEPILQNGNEIEGYFVQHSPAIMVAIRKFLQEIAAQTKLDQQSRKPQHSELIQNYADVRRECISRIGGHLLEIVKQERRLGLYNLYWLVLSKYLVNLLETVISEKGEKKNRLKLTILPIIAQAFQETIEQVKRYFQKYDIQKRRYSQYIDDTMISHLGSAFNYEFSRAVITEQVHLVFPMLSAHNVLECAQAIFAPENKKYHISYQEFFEIYSGVRAYMERQWDRQDAAFGDMIATVLKIPLQTVKNIPIEALLFHPTIITILAEEIKRLPVKGASRKKVLFKSWTPQLGNMIGEDSWEFALSDYLSFAKDLRRSEIILFLRQRIQFIMPAANKIAADNPKHHSDEATADKISYQFEKGAIINDLRHVTLLLLDLRGFTELSASDISDHQLKEHLYNFFDPAVNILNHFGGIIKTYAGDGILASFGGQKDHALNAVRAAIEIQKLFQRLKHDQKIAFAGMGIGIHSGLVEETYFFPDLESPSHNTVIGLTANLVGRLSSGKVEKKRQFDKQAISALNEYLQVQTQEGDITPASLAIFEDRLFQALETLQQQQFIQSVQEEFGQKASVSVVHGVLNNNGIAISNATFKHIHALESFQEIEAKSSVKYSYLDKVLQERILLIKAGDAMFKGIEGKFPVWGVYVDRKASTAKTKHPST</sequence>
<evidence type="ECO:0000313" key="3">
    <source>
        <dbReference type="Proteomes" id="UP000030661"/>
    </source>
</evidence>
<evidence type="ECO:0000259" key="1">
    <source>
        <dbReference type="PROSITE" id="PS50125"/>
    </source>
</evidence>
<dbReference type="InterPro" id="IPR029787">
    <property type="entry name" value="Nucleotide_cyclase"/>
</dbReference>
<keyword evidence="3" id="KW-1185">Reference proteome</keyword>
<dbReference type="Proteomes" id="UP000030661">
    <property type="component" value="Unassembled WGS sequence"/>
</dbReference>
<gene>
    <name evidence="2" type="ORF">U27_04266</name>
</gene>
<accession>A0A081BY96</accession>
<dbReference type="EMBL" id="DF820465">
    <property type="protein sequence ID" value="GAK57301.1"/>
    <property type="molecule type" value="Genomic_DNA"/>
</dbReference>